<dbReference type="SUPFAM" id="SSF51735">
    <property type="entry name" value="NAD(P)-binding Rossmann-fold domains"/>
    <property type="match status" value="1"/>
</dbReference>
<keyword evidence="7" id="KW-1185">Reference proteome</keyword>
<dbReference type="Proteomes" id="UP000295416">
    <property type="component" value="Unassembled WGS sequence"/>
</dbReference>
<name>A0A4R2NIM4_9BACL</name>
<evidence type="ECO:0000313" key="7">
    <source>
        <dbReference type="Proteomes" id="UP000295416"/>
    </source>
</evidence>
<protein>
    <submittedName>
        <fullName evidence="6">Tagaturonate reductase</fullName>
    </submittedName>
</protein>
<dbReference type="GO" id="GO:0005829">
    <property type="term" value="C:cytosol"/>
    <property type="evidence" value="ECO:0007669"/>
    <property type="project" value="TreeGrafter"/>
</dbReference>
<dbReference type="Pfam" id="PF01232">
    <property type="entry name" value="Mannitol_dh"/>
    <property type="match status" value="1"/>
</dbReference>
<dbReference type="NCBIfam" id="NF002969">
    <property type="entry name" value="PRK03643.1"/>
    <property type="match status" value="1"/>
</dbReference>
<keyword evidence="1" id="KW-0560">Oxidoreductase</keyword>
<sequence length="501" mass="57773">MKRKPQHLKCLNKNNLPAEDQQAIADYPIKVLQIGEGHFLRGFFDWMIHECNKKGYFNGSIAVTQPRPQGKTKIEKLKQQDGLYTLLIRGLQNKKVVNEKETISVFSRIIDPYTEWGEFLALAKSPDLEFVVSNTTEAGLSYQQMPLEEGVPMTSFPGRLTIFLYQRYLHFNGDSDKGLIMLPCELLEENGDKLKQYVVQHSKDWELSTAFINWLEQDNLFLNSLVDRIVTGYPVMEAEKWTAESGYVDQLLNTTEPYYFWAIEADPSLDRLLPLNKAGLNVHWVEDLTPYQIRKVRILNGSHTIIAPLGILYGLDHVGQVMADSEFKGFLQKTIEEDILPTLPYNRHDMMQYAESVLERFINPFVQHQLADILLNSISKFKVRLLPTLVAYFAKEEQLPASLVTAFAGLIRYYKVQKSEDNYVGTRFDGSEYIVKDDQLALDFFCEQWSSFEAKDMSLKQLVKKIIGNKLLWDKDLNRITGLSNAVCNNLKEIINRFKDR</sequence>
<dbReference type="Gene3D" id="1.10.1040.10">
    <property type="entry name" value="N-(1-d-carboxylethyl)-l-norvaline Dehydrogenase, domain 2"/>
    <property type="match status" value="1"/>
</dbReference>
<dbReference type="PANTHER" id="PTHR30524:SF0">
    <property type="entry name" value="ALTRONATE OXIDOREDUCTASE-RELATED"/>
    <property type="match status" value="1"/>
</dbReference>
<keyword evidence="2" id="KW-0520">NAD</keyword>
<evidence type="ECO:0000256" key="1">
    <source>
        <dbReference type="ARBA" id="ARBA00023002"/>
    </source>
</evidence>
<dbReference type="Pfam" id="PF08125">
    <property type="entry name" value="Mannitol_dh_C"/>
    <property type="match status" value="1"/>
</dbReference>
<dbReference type="InterPro" id="IPR036291">
    <property type="entry name" value="NAD(P)-bd_dom_sf"/>
</dbReference>
<comment type="catalytic activity">
    <reaction evidence="3">
        <text>D-mannitol 1-phosphate + NAD(+) = beta-D-fructose 6-phosphate + NADH + H(+)</text>
        <dbReference type="Rhea" id="RHEA:19661"/>
        <dbReference type="ChEBI" id="CHEBI:15378"/>
        <dbReference type="ChEBI" id="CHEBI:57540"/>
        <dbReference type="ChEBI" id="CHEBI:57634"/>
        <dbReference type="ChEBI" id="CHEBI:57945"/>
        <dbReference type="ChEBI" id="CHEBI:61381"/>
        <dbReference type="EC" id="1.1.1.17"/>
    </reaction>
</comment>
<reference evidence="6 7" key="1">
    <citation type="submission" date="2019-03" db="EMBL/GenBank/DDBJ databases">
        <title>Genomic Encyclopedia of Type Strains, Phase IV (KMG-IV): sequencing the most valuable type-strain genomes for metagenomic binning, comparative biology and taxonomic classification.</title>
        <authorList>
            <person name="Goeker M."/>
        </authorList>
    </citation>
    <scope>NUCLEOTIDE SEQUENCE [LARGE SCALE GENOMIC DNA]</scope>
    <source>
        <strain evidence="6 7">DSM 19377</strain>
    </source>
</reference>
<organism evidence="6 7">
    <name type="scientific">Scopulibacillus darangshiensis</name>
    <dbReference type="NCBI Taxonomy" id="442528"/>
    <lineage>
        <taxon>Bacteria</taxon>
        <taxon>Bacillati</taxon>
        <taxon>Bacillota</taxon>
        <taxon>Bacilli</taxon>
        <taxon>Bacillales</taxon>
        <taxon>Sporolactobacillaceae</taxon>
        <taxon>Scopulibacillus</taxon>
    </lineage>
</organism>
<evidence type="ECO:0000259" key="4">
    <source>
        <dbReference type="Pfam" id="PF01232"/>
    </source>
</evidence>
<proteinExistence type="predicted"/>
<dbReference type="OrthoDB" id="9768714at2"/>
<evidence type="ECO:0000259" key="5">
    <source>
        <dbReference type="Pfam" id="PF08125"/>
    </source>
</evidence>
<evidence type="ECO:0000313" key="6">
    <source>
        <dbReference type="EMBL" id="TCP21277.1"/>
    </source>
</evidence>
<dbReference type="InterPro" id="IPR008927">
    <property type="entry name" value="6-PGluconate_DH-like_C_sf"/>
</dbReference>
<gene>
    <name evidence="6" type="ORF">EV207_1442</name>
</gene>
<feature type="domain" description="Mannitol dehydrogenase N-terminal" evidence="4">
    <location>
        <begin position="30"/>
        <end position="273"/>
    </location>
</feature>
<dbReference type="GO" id="GO:0008926">
    <property type="term" value="F:mannitol-1-phosphate 5-dehydrogenase activity"/>
    <property type="evidence" value="ECO:0007669"/>
    <property type="project" value="UniProtKB-EC"/>
</dbReference>
<feature type="domain" description="Mannitol dehydrogenase C-terminal" evidence="5">
    <location>
        <begin position="287"/>
        <end position="494"/>
    </location>
</feature>
<dbReference type="InterPro" id="IPR013131">
    <property type="entry name" value="Mannitol_DH_N"/>
</dbReference>
<dbReference type="GO" id="GO:0019698">
    <property type="term" value="P:D-galacturonate catabolic process"/>
    <property type="evidence" value="ECO:0007669"/>
    <property type="project" value="TreeGrafter"/>
</dbReference>
<dbReference type="SUPFAM" id="SSF48179">
    <property type="entry name" value="6-phosphogluconate dehydrogenase C-terminal domain-like"/>
    <property type="match status" value="1"/>
</dbReference>
<dbReference type="GO" id="GO:0009026">
    <property type="term" value="F:tagaturonate reductase activity"/>
    <property type="evidence" value="ECO:0007669"/>
    <property type="project" value="TreeGrafter"/>
</dbReference>
<dbReference type="AlphaFoldDB" id="A0A4R2NIM4"/>
<evidence type="ECO:0000256" key="3">
    <source>
        <dbReference type="ARBA" id="ARBA00048615"/>
    </source>
</evidence>
<evidence type="ECO:0000256" key="2">
    <source>
        <dbReference type="ARBA" id="ARBA00023027"/>
    </source>
</evidence>
<accession>A0A4R2NIM4</accession>
<dbReference type="RefSeq" id="WP_132747803.1">
    <property type="nucleotide sequence ID" value="NZ_SLXK01000044.1"/>
</dbReference>
<comment type="caution">
    <text evidence="6">The sequence shown here is derived from an EMBL/GenBank/DDBJ whole genome shotgun (WGS) entry which is preliminary data.</text>
</comment>
<dbReference type="Gene3D" id="3.40.50.720">
    <property type="entry name" value="NAD(P)-binding Rossmann-like Domain"/>
    <property type="match status" value="1"/>
</dbReference>
<dbReference type="EMBL" id="SLXK01000044">
    <property type="protein sequence ID" value="TCP21277.1"/>
    <property type="molecule type" value="Genomic_DNA"/>
</dbReference>
<dbReference type="InterPro" id="IPR013118">
    <property type="entry name" value="Mannitol_DH_C"/>
</dbReference>
<dbReference type="InterPro" id="IPR013328">
    <property type="entry name" value="6PGD_dom2"/>
</dbReference>
<dbReference type="GO" id="GO:0019592">
    <property type="term" value="P:mannitol catabolic process"/>
    <property type="evidence" value="ECO:0007669"/>
    <property type="project" value="TreeGrafter"/>
</dbReference>
<dbReference type="PANTHER" id="PTHR30524">
    <property type="entry name" value="MANNITOL-1-PHOSPHATE 5-DEHYDROGENASE"/>
    <property type="match status" value="1"/>
</dbReference>